<dbReference type="InterPro" id="IPR000477">
    <property type="entry name" value="RT_dom"/>
</dbReference>
<keyword evidence="3" id="KW-1185">Reference proteome</keyword>
<comment type="caution">
    <text evidence="2">The sequence shown here is derived from an EMBL/GenBank/DDBJ whole genome shotgun (WGS) entry which is preliminary data.</text>
</comment>
<name>A0AA39ABJ5_VITRO</name>
<dbReference type="Pfam" id="PF00078">
    <property type="entry name" value="RVT_1"/>
    <property type="match status" value="1"/>
</dbReference>
<dbReference type="PANTHER" id="PTHR33116:SF78">
    <property type="entry name" value="OS12G0587133 PROTEIN"/>
    <property type="match status" value="1"/>
</dbReference>
<organism evidence="2 3">
    <name type="scientific">Vitis rotundifolia</name>
    <name type="common">Muscadine grape</name>
    <dbReference type="NCBI Taxonomy" id="103349"/>
    <lineage>
        <taxon>Eukaryota</taxon>
        <taxon>Viridiplantae</taxon>
        <taxon>Streptophyta</taxon>
        <taxon>Embryophyta</taxon>
        <taxon>Tracheophyta</taxon>
        <taxon>Spermatophyta</taxon>
        <taxon>Magnoliopsida</taxon>
        <taxon>eudicotyledons</taxon>
        <taxon>Gunneridae</taxon>
        <taxon>Pentapetalae</taxon>
        <taxon>rosids</taxon>
        <taxon>Vitales</taxon>
        <taxon>Vitaceae</taxon>
        <taxon>Viteae</taxon>
        <taxon>Vitis</taxon>
    </lineage>
</organism>
<reference evidence="2 3" key="1">
    <citation type="journal article" date="2023" name="BMC Biotechnol.">
        <title>Vitis rotundifolia cv Carlos genome sequencing.</title>
        <authorList>
            <person name="Huff M."/>
            <person name="Hulse-Kemp A."/>
            <person name="Scheffler B."/>
            <person name="Youngblood R."/>
            <person name="Simpson S."/>
            <person name="Babiker E."/>
            <person name="Staton M."/>
        </authorList>
    </citation>
    <scope>NUCLEOTIDE SEQUENCE [LARGE SCALE GENOMIC DNA]</scope>
    <source>
        <tissue evidence="2">Leaf</tissue>
    </source>
</reference>
<dbReference type="PANTHER" id="PTHR33116">
    <property type="entry name" value="REVERSE TRANSCRIPTASE ZINC-BINDING DOMAIN-CONTAINING PROTEIN-RELATED-RELATED"/>
    <property type="match status" value="1"/>
</dbReference>
<dbReference type="EMBL" id="JARBHA010000004">
    <property type="protein sequence ID" value="KAJ9703334.1"/>
    <property type="molecule type" value="Genomic_DNA"/>
</dbReference>
<dbReference type="AlphaFoldDB" id="A0AA39ABJ5"/>
<protein>
    <recommendedName>
        <fullName evidence="1">Reverse transcriptase domain-containing protein</fullName>
    </recommendedName>
</protein>
<dbReference type="InterPro" id="IPR043502">
    <property type="entry name" value="DNA/RNA_pol_sf"/>
</dbReference>
<evidence type="ECO:0000313" key="3">
    <source>
        <dbReference type="Proteomes" id="UP001168098"/>
    </source>
</evidence>
<gene>
    <name evidence="2" type="ORF">PVL29_004932</name>
</gene>
<dbReference type="PROSITE" id="PS50878">
    <property type="entry name" value="RT_POL"/>
    <property type="match status" value="1"/>
</dbReference>
<feature type="domain" description="Reverse transcriptase" evidence="1">
    <location>
        <begin position="1"/>
        <end position="161"/>
    </location>
</feature>
<dbReference type="SUPFAM" id="SSF56672">
    <property type="entry name" value="DNA/RNA polymerases"/>
    <property type="match status" value="1"/>
</dbReference>
<accession>A0AA39ABJ5</accession>
<proteinExistence type="predicted"/>
<dbReference type="Proteomes" id="UP001168098">
    <property type="component" value="Unassembled WGS sequence"/>
</dbReference>
<evidence type="ECO:0000259" key="1">
    <source>
        <dbReference type="PROSITE" id="PS50878"/>
    </source>
</evidence>
<evidence type="ECO:0000313" key="2">
    <source>
        <dbReference type="EMBL" id="KAJ9703334.1"/>
    </source>
</evidence>
<sequence length="369" mass="42014">MGFGERWIKWIEWCISTVRFSVLINGTPSGFFQSSRGLRQGDPLSPYLFVIAMEVFSCFLRRAISGGFLSGWSVRGQGGEGSLISHLLFADDTLVFCEESQDQMTHLSRLLMWFEACSGLRVNLEKSELIPVRRVIGIEDLALELGCKVGSLPSCYLGLPLGAPFKSEVVWNGVKERFRKRLAMWKRQYISKGGRLTLIQSTLSSMPVYFMSLFYLPRKVRLRLEKIQRDFLWGGGALERRPHLVKWSLVCLERKKGGLGVRNLAWMNKALLGKWNWRFAIENGALWKQVISGKYGVEEGGWCTRVVSGRNGVGLWKALRKEWLGMYSSLAFRVGSGRRVRFWKDIWCGDEPLCESFPSLFVISLAKDA</sequence>